<comment type="catalytic activity">
    <reaction evidence="17 19">
        <text>ATP + (deoxyribonucleotide)n-3'-hydroxyl + 5'-phospho-(deoxyribonucleotide)m = (deoxyribonucleotide)n+m + AMP + diphosphate.</text>
        <dbReference type="EC" id="6.5.1.1"/>
    </reaction>
</comment>
<dbReference type="InterPro" id="IPR050191">
    <property type="entry name" value="ATP-dep_DNA_ligase"/>
</dbReference>
<feature type="region of interest" description="Disordered" evidence="21">
    <location>
        <begin position="1173"/>
        <end position="1193"/>
    </location>
</feature>
<comment type="subunit">
    <text evidence="16">The 26S proteasome consists of a 20S proteasome core and two 19S regulatory subunits. The 20S proteasome core is composed of 28 subunits that are arranged in four stacked rings, resulting in a barrel-shaped structure. The two end rings are each formed by seven alpha subunits, and the two central rings are each formed by seven beta subunits. The catalytic chamber with the active sites is on the inside of the barrel.</text>
</comment>
<evidence type="ECO:0000256" key="3">
    <source>
        <dbReference type="ARBA" id="ARBA00022490"/>
    </source>
</evidence>
<evidence type="ECO:0000256" key="21">
    <source>
        <dbReference type="SAM" id="MobiDB-lite"/>
    </source>
</evidence>
<dbReference type="InterPro" id="IPR016050">
    <property type="entry name" value="Proteasome_bsu_CS"/>
</dbReference>
<proteinExistence type="inferred from homology"/>
<dbReference type="InterPro" id="IPR036599">
    <property type="entry name" value="DNA_ligase_N_sf"/>
</dbReference>
<keyword evidence="9 19" id="KW-0067">ATP-binding</keyword>
<dbReference type="GO" id="GO:0051603">
    <property type="term" value="P:proteolysis involved in protein catabolic process"/>
    <property type="evidence" value="ECO:0007669"/>
    <property type="project" value="InterPro"/>
</dbReference>
<keyword evidence="8 19" id="KW-0227">DNA damage</keyword>
<keyword evidence="12 19" id="KW-0234">DNA repair</keyword>
<dbReference type="GO" id="GO:1903461">
    <property type="term" value="P:Okazaki fragment processing involved in mitotic DNA replication"/>
    <property type="evidence" value="ECO:0007669"/>
    <property type="project" value="TreeGrafter"/>
</dbReference>
<evidence type="ECO:0000256" key="14">
    <source>
        <dbReference type="ARBA" id="ARBA00023306"/>
    </source>
</evidence>
<dbReference type="PROSITE" id="PS00854">
    <property type="entry name" value="PROTEASOME_BETA_1"/>
    <property type="match status" value="1"/>
</dbReference>
<dbReference type="InterPro" id="IPR012340">
    <property type="entry name" value="NA-bd_OB-fold"/>
</dbReference>
<evidence type="ECO:0000256" key="13">
    <source>
        <dbReference type="ARBA" id="ARBA00023242"/>
    </source>
</evidence>
<dbReference type="GO" id="GO:0006281">
    <property type="term" value="P:DNA repair"/>
    <property type="evidence" value="ECO:0007669"/>
    <property type="project" value="UniProtKB-KW"/>
</dbReference>
<gene>
    <name evidence="23" type="ORF">V9T40_011574</name>
</gene>
<keyword evidence="24" id="KW-1185">Reference proteome</keyword>
<dbReference type="NCBIfam" id="TIGR00574">
    <property type="entry name" value="dnl1"/>
    <property type="match status" value="1"/>
</dbReference>
<dbReference type="InterPro" id="IPR016295">
    <property type="entry name" value="Proteasome_beta4"/>
</dbReference>
<dbReference type="Proteomes" id="UP001367676">
    <property type="component" value="Unassembled WGS sequence"/>
</dbReference>
<evidence type="ECO:0000256" key="8">
    <source>
        <dbReference type="ARBA" id="ARBA00022763"/>
    </source>
</evidence>
<comment type="function">
    <text evidence="18">DNA ligase that seals nicks in double-stranded DNA during DNA replication, DNA recombination and DNA repair.</text>
</comment>
<feature type="compositionally biased region" description="Low complexity" evidence="21">
    <location>
        <begin position="304"/>
        <end position="321"/>
    </location>
</feature>
<feature type="compositionally biased region" description="Basic residues" evidence="21">
    <location>
        <begin position="341"/>
        <end position="354"/>
    </location>
</feature>
<evidence type="ECO:0000256" key="2">
    <source>
        <dbReference type="ARBA" id="ARBA00007572"/>
    </source>
</evidence>
<evidence type="ECO:0000256" key="5">
    <source>
        <dbReference type="ARBA" id="ARBA00022618"/>
    </source>
</evidence>
<dbReference type="GO" id="GO:0003677">
    <property type="term" value="F:DNA binding"/>
    <property type="evidence" value="ECO:0007669"/>
    <property type="project" value="InterPro"/>
</dbReference>
<keyword evidence="11 19" id="KW-0233">DNA recombination</keyword>
<keyword evidence="3" id="KW-0963">Cytoplasm</keyword>
<feature type="domain" description="ATP-dependent DNA ligase family profile" evidence="22">
    <location>
        <begin position="923"/>
        <end position="1059"/>
    </location>
</feature>
<comment type="caution">
    <text evidence="23">The sequence shown here is derived from an EMBL/GenBank/DDBJ whole genome shotgun (WGS) entry which is preliminary data.</text>
</comment>
<evidence type="ECO:0000256" key="15">
    <source>
        <dbReference type="ARBA" id="ARBA00024953"/>
    </source>
</evidence>
<dbReference type="PROSITE" id="PS50160">
    <property type="entry name" value="DNA_LIGASE_A3"/>
    <property type="match status" value="1"/>
</dbReference>
<dbReference type="GO" id="GO:0005524">
    <property type="term" value="F:ATP binding"/>
    <property type="evidence" value="ECO:0007669"/>
    <property type="project" value="UniProtKB-KW"/>
</dbReference>
<dbReference type="Gene3D" id="2.40.50.140">
    <property type="entry name" value="Nucleic acid-binding proteins"/>
    <property type="match status" value="1"/>
</dbReference>
<dbReference type="PROSITE" id="PS51476">
    <property type="entry name" value="PROTEASOME_BETA_2"/>
    <property type="match status" value="1"/>
</dbReference>
<evidence type="ECO:0000313" key="23">
    <source>
        <dbReference type="EMBL" id="KAK7574383.1"/>
    </source>
</evidence>
<feature type="compositionally biased region" description="Basic and acidic residues" evidence="21">
    <location>
        <begin position="494"/>
        <end position="514"/>
    </location>
</feature>
<dbReference type="Gene3D" id="1.10.3260.10">
    <property type="entry name" value="DNA ligase, ATP-dependent, N-terminal domain"/>
    <property type="match status" value="1"/>
</dbReference>
<keyword evidence="6" id="KW-0235">DNA replication</keyword>
<dbReference type="SUPFAM" id="SSF56091">
    <property type="entry name" value="DNA ligase/mRNA capping enzyme, catalytic domain"/>
    <property type="match status" value="1"/>
</dbReference>
<dbReference type="CDD" id="cd07900">
    <property type="entry name" value="Adenylation_DNA_ligase_I_Euk"/>
    <property type="match status" value="1"/>
</dbReference>
<dbReference type="SUPFAM" id="SSF56235">
    <property type="entry name" value="N-terminal nucleophile aminohydrolases (Ntn hydrolases)"/>
    <property type="match status" value="1"/>
</dbReference>
<dbReference type="EC" id="6.5.1.1" evidence="19"/>
<protein>
    <recommendedName>
        <fullName evidence="19">DNA ligase</fullName>
        <ecNumber evidence="19">6.5.1.1</ecNumber>
    </recommendedName>
</protein>
<dbReference type="Pfam" id="PF00227">
    <property type="entry name" value="Proteasome"/>
    <property type="match status" value="1"/>
</dbReference>
<dbReference type="Gene3D" id="3.30.470.30">
    <property type="entry name" value="DNA ligase/mRNA capping enzyme"/>
    <property type="match status" value="1"/>
</dbReference>
<evidence type="ECO:0000259" key="22">
    <source>
        <dbReference type="PROSITE" id="PS50160"/>
    </source>
</evidence>
<evidence type="ECO:0000256" key="18">
    <source>
        <dbReference type="ARBA" id="ARBA00054532"/>
    </source>
</evidence>
<keyword evidence="4 19" id="KW-0436">Ligase</keyword>
<dbReference type="InterPro" id="IPR000977">
    <property type="entry name" value="DNA_ligase_ATP-dep"/>
</dbReference>
<comment type="function">
    <text evidence="15">Non-catalytic component of the proteasome, a multicatalytic proteinase complex which is characterized by its ability to cleave peptides with Arg, Phe, Tyr, Leu, and Glu adjacent to the leaving group at neutral or slightly basic pH. The proteasome has an ATP-dependent proteolytic activity.</text>
</comment>
<name>A0AAN9T9L4_9HEMI</name>
<dbReference type="InterPro" id="IPR012309">
    <property type="entry name" value="DNA_ligase_ATP-dep_C"/>
</dbReference>
<evidence type="ECO:0000256" key="9">
    <source>
        <dbReference type="ARBA" id="ARBA00022840"/>
    </source>
</evidence>
<feature type="compositionally biased region" description="Polar residues" evidence="21">
    <location>
        <begin position="278"/>
        <end position="293"/>
    </location>
</feature>
<dbReference type="EMBL" id="JBBCAQ010000037">
    <property type="protein sequence ID" value="KAK7574383.1"/>
    <property type="molecule type" value="Genomic_DNA"/>
</dbReference>
<feature type="compositionally biased region" description="Basic residues" evidence="21">
    <location>
        <begin position="455"/>
        <end position="467"/>
    </location>
</feature>
<keyword evidence="14" id="KW-0131">Cell cycle</keyword>
<organism evidence="23 24">
    <name type="scientific">Parthenolecanium corni</name>
    <dbReference type="NCBI Taxonomy" id="536013"/>
    <lineage>
        <taxon>Eukaryota</taxon>
        <taxon>Metazoa</taxon>
        <taxon>Ecdysozoa</taxon>
        <taxon>Arthropoda</taxon>
        <taxon>Hexapoda</taxon>
        <taxon>Insecta</taxon>
        <taxon>Pterygota</taxon>
        <taxon>Neoptera</taxon>
        <taxon>Paraneoptera</taxon>
        <taxon>Hemiptera</taxon>
        <taxon>Sternorrhyncha</taxon>
        <taxon>Coccoidea</taxon>
        <taxon>Coccidae</taxon>
        <taxon>Parthenolecanium</taxon>
    </lineage>
</organism>
<evidence type="ECO:0000256" key="10">
    <source>
        <dbReference type="ARBA" id="ARBA00022942"/>
    </source>
</evidence>
<evidence type="ECO:0000256" key="1">
    <source>
        <dbReference type="ARBA" id="ARBA00004123"/>
    </source>
</evidence>
<dbReference type="Gene3D" id="3.30.1490.70">
    <property type="match status" value="1"/>
</dbReference>
<dbReference type="InterPro" id="IPR023333">
    <property type="entry name" value="Proteasome_suB-type"/>
</dbReference>
<feature type="region of interest" description="Disordered" evidence="21">
    <location>
        <begin position="270"/>
        <end position="523"/>
    </location>
</feature>
<feature type="compositionally biased region" description="Basic and acidic residues" evidence="21">
    <location>
        <begin position="468"/>
        <end position="486"/>
    </location>
</feature>
<comment type="similarity">
    <text evidence="2 20">Belongs to the ATP-dependent DNA ligase family.</text>
</comment>
<dbReference type="InterPro" id="IPR016059">
    <property type="entry name" value="DNA_ligase_ATP-dep_CS"/>
</dbReference>
<dbReference type="InterPro" id="IPR012310">
    <property type="entry name" value="DNA_ligase_ATP-dep_cent"/>
</dbReference>
<keyword evidence="10" id="KW-0647">Proteasome</keyword>
<dbReference type="Pfam" id="PF01068">
    <property type="entry name" value="DNA_ligase_A_M"/>
    <property type="match status" value="1"/>
</dbReference>
<dbReference type="FunFam" id="3.30.470.30:FF:000016">
    <property type="entry name" value="DNA ligase"/>
    <property type="match status" value="1"/>
</dbReference>
<dbReference type="SUPFAM" id="SSF117018">
    <property type="entry name" value="ATP-dependent DNA ligase DNA-binding domain"/>
    <property type="match status" value="1"/>
</dbReference>
<evidence type="ECO:0000256" key="20">
    <source>
        <dbReference type="RuleBase" id="RU004196"/>
    </source>
</evidence>
<evidence type="ECO:0000256" key="11">
    <source>
        <dbReference type="ARBA" id="ARBA00023172"/>
    </source>
</evidence>
<keyword evidence="5" id="KW-0132">Cell division</keyword>
<dbReference type="SUPFAM" id="SSF50249">
    <property type="entry name" value="Nucleic acid-binding proteins"/>
    <property type="match status" value="1"/>
</dbReference>
<dbReference type="InterPro" id="IPR001353">
    <property type="entry name" value="Proteasome_sua/b"/>
</dbReference>
<sequence length="1193" mass="133872">MIHVKAGENFGFPQNRGLPQNNLDINNRFRTNSANDGPIGHFHTPITTATSVLGLVFDNGVIIAADTLGSYGSLALFKNISRVLKVNSNIILGVGGDVADYQYLRELVNGKIIGEECLEDHIPLKPASLHCWLTRVLYQRRSKVDPLWNNVLIAGIQNKTPYLGSVDKLGTAVQDKVIATGYGAHIAVPLLRDGLQKKPNMDKTEAENLIVKCMEVLYCRDARSFNRYELAIITPEGVENKGPIQIKVNWEISQSNLIFNEIFRSFFQKKSSDDPTRSPLQENTAPDQLQKSPSKIAKSPTKIAKSPSKVAKSPSKATTSSLTVSPSEAPKSPLKDTDSKKRSKKEKSSKKTVKEKKDESLNDANSKKRFKKEKSSSDVSVEMKNQSSKKRKRSEEREVVQKVDEKDTDRILSPKSEPENSDTAEIENATENGDVNKPEPSTPVLRTLSYLSSKKSTKKTKSKTPAKKKQESPKETNVAKKTKIDEENQSSDTDQPKDSEVDVITDKKETEKNKSAAANEKPKLAAFLKSKQEESSESISYNPSKERYDPIEDACWKQSQRVPYLALAKTLQKIEETSARLKIISILSNYFRSVITLSKDDLLPSLYLCLNQLGPAYEAQELGIADTYLMKAIAQCTGRSLSQIKSDAAEIGDLGIVAEQSRSNQRIMFRPSPLTVRSVFNQLTEIAKTTGQSAMNKKIDKIQGLFVSCRDCEARYVIRSLAGKLRIGLAEQSVIQALALACTTTPPCKDFPPKVLDASKKISSDEFKKKADEELLILKSTYSECPNYNLIVPILLEKGLRALPEHCKITPGIPVKPMLAQPTKGVQEVLQRFEGMKFTCEWKYDGERAQIHVLEDGSIKLYSRNMEDNTSKYPDIIADIRQFIKPEVKTCILDAESVAWDQEQQKIMPFQILSTRKRKGADINEIKVHVCVYLFDLLYLNGESFIQKPLIERRNALKENFNMLENKFAFVNSLDTNTMEEVEEFLEESVKGNCEGLMVKTLDIEATYEIAKRSRNWLKLKKDYLDGCGDTLDLVVIGGYTGKGKRTGQYGGFLLASYDADNEEYQTICKIGTGFTEEVLAKHTESLKQLVIPKAKPYYRFDAAHEPDFWFDAVQVWEVKCADLSLSPVYYSGIGLVDPEKGISLRFPRFLRIRDDKSAEQATSSSQVAELYRNQDQIKNQTGTAEKFNEEDF</sequence>
<evidence type="ECO:0000313" key="24">
    <source>
        <dbReference type="Proteomes" id="UP001367676"/>
    </source>
</evidence>
<accession>A0AAN9T9L4</accession>
<feature type="compositionally biased region" description="Polar residues" evidence="21">
    <location>
        <begin position="1173"/>
        <end position="1184"/>
    </location>
</feature>
<evidence type="ECO:0000256" key="4">
    <source>
        <dbReference type="ARBA" id="ARBA00022598"/>
    </source>
</evidence>
<dbReference type="GO" id="GO:0005839">
    <property type="term" value="C:proteasome core complex"/>
    <property type="evidence" value="ECO:0007669"/>
    <property type="project" value="InterPro"/>
</dbReference>
<dbReference type="GO" id="GO:0071897">
    <property type="term" value="P:DNA biosynthetic process"/>
    <property type="evidence" value="ECO:0007669"/>
    <property type="project" value="InterPro"/>
</dbReference>
<evidence type="ECO:0000256" key="12">
    <source>
        <dbReference type="ARBA" id="ARBA00023204"/>
    </source>
</evidence>
<dbReference type="Pfam" id="PF04675">
    <property type="entry name" value="DNA_ligase_A_N"/>
    <property type="match status" value="1"/>
</dbReference>
<evidence type="ECO:0000256" key="17">
    <source>
        <dbReference type="ARBA" id="ARBA00034003"/>
    </source>
</evidence>
<dbReference type="AlphaFoldDB" id="A0AAN9T9L4"/>
<reference evidence="23 24" key="1">
    <citation type="submission" date="2024-03" db="EMBL/GenBank/DDBJ databases">
        <title>Adaptation during the transition from Ophiocordyceps entomopathogen to insect associate is accompanied by gene loss and intensified selection.</title>
        <authorList>
            <person name="Ward C.M."/>
            <person name="Onetto C.A."/>
            <person name="Borneman A.R."/>
        </authorList>
    </citation>
    <scope>NUCLEOTIDE SEQUENCE [LARGE SCALE GENOMIC DNA]</scope>
    <source>
        <strain evidence="23">AWRI1</strain>
        <tissue evidence="23">Single Adult Female</tissue>
    </source>
</reference>
<feature type="compositionally biased region" description="Basic and acidic residues" evidence="21">
    <location>
        <begin position="393"/>
        <end position="418"/>
    </location>
</feature>
<dbReference type="CDD" id="cd07969">
    <property type="entry name" value="OBF_DNA_ligase_I"/>
    <property type="match status" value="1"/>
</dbReference>
<keyword evidence="7 19" id="KW-0547">Nucleotide-binding</keyword>
<dbReference type="Gene3D" id="3.60.20.10">
    <property type="entry name" value="Glutamine Phosphoribosylpyrophosphate, subunit 1, domain 1"/>
    <property type="match status" value="1"/>
</dbReference>
<dbReference type="FunFam" id="1.10.3260.10:FF:000001">
    <property type="entry name" value="DNA ligase"/>
    <property type="match status" value="1"/>
</dbReference>
<dbReference type="PANTHER" id="PTHR45674">
    <property type="entry name" value="DNA LIGASE 1/3 FAMILY MEMBER"/>
    <property type="match status" value="1"/>
</dbReference>
<evidence type="ECO:0000256" key="7">
    <source>
        <dbReference type="ARBA" id="ARBA00022741"/>
    </source>
</evidence>
<dbReference type="PROSITE" id="PS00333">
    <property type="entry name" value="DNA_LIGASE_A2"/>
    <property type="match status" value="1"/>
</dbReference>
<dbReference type="GO" id="GO:0051301">
    <property type="term" value="P:cell division"/>
    <property type="evidence" value="ECO:0007669"/>
    <property type="project" value="UniProtKB-KW"/>
</dbReference>
<dbReference type="GO" id="GO:0005634">
    <property type="term" value="C:nucleus"/>
    <property type="evidence" value="ECO:0007669"/>
    <property type="project" value="UniProtKB-SubCell"/>
</dbReference>
<dbReference type="InterPro" id="IPR029055">
    <property type="entry name" value="Ntn_hydrolases_N"/>
</dbReference>
<dbReference type="PROSITE" id="PS00697">
    <property type="entry name" value="DNA_LIGASE_A1"/>
    <property type="match status" value="1"/>
</dbReference>
<evidence type="ECO:0000256" key="16">
    <source>
        <dbReference type="ARBA" id="ARBA00026071"/>
    </source>
</evidence>
<evidence type="ECO:0000256" key="19">
    <source>
        <dbReference type="RuleBase" id="RU000617"/>
    </source>
</evidence>
<evidence type="ECO:0000256" key="6">
    <source>
        <dbReference type="ARBA" id="ARBA00022705"/>
    </source>
</evidence>
<dbReference type="CDD" id="cd03760">
    <property type="entry name" value="proteasome_beta_type_4"/>
    <property type="match status" value="1"/>
</dbReference>
<dbReference type="FunFam" id="2.40.50.140:FF:000062">
    <property type="entry name" value="DNA ligase"/>
    <property type="match status" value="1"/>
</dbReference>
<dbReference type="InterPro" id="IPR012308">
    <property type="entry name" value="DNA_ligase_ATP-dep_N"/>
</dbReference>
<dbReference type="PANTHER" id="PTHR45674:SF4">
    <property type="entry name" value="DNA LIGASE 1"/>
    <property type="match status" value="1"/>
</dbReference>
<dbReference type="GO" id="GO:0003910">
    <property type="term" value="F:DNA ligase (ATP) activity"/>
    <property type="evidence" value="ECO:0007669"/>
    <property type="project" value="UniProtKB-EC"/>
</dbReference>
<dbReference type="Pfam" id="PF04679">
    <property type="entry name" value="DNA_ligase_A_C"/>
    <property type="match status" value="1"/>
</dbReference>
<keyword evidence="13" id="KW-0539">Nucleus</keyword>
<dbReference type="GO" id="GO:0006310">
    <property type="term" value="P:DNA recombination"/>
    <property type="evidence" value="ECO:0007669"/>
    <property type="project" value="UniProtKB-KW"/>
</dbReference>
<dbReference type="GO" id="GO:0005739">
    <property type="term" value="C:mitochondrion"/>
    <property type="evidence" value="ECO:0007669"/>
    <property type="project" value="TreeGrafter"/>
</dbReference>
<comment type="subcellular location">
    <subcellularLocation>
        <location evidence="1">Nucleus</location>
    </subcellularLocation>
</comment>